<dbReference type="RefSeq" id="WP_067658632.1">
    <property type="nucleotide sequence ID" value="NZ_FQXG01000001.1"/>
</dbReference>
<evidence type="ECO:0000313" key="8">
    <source>
        <dbReference type="EMBL" id="SHG96330.1"/>
    </source>
</evidence>
<dbReference type="Gene3D" id="1.20.5.340">
    <property type="match status" value="1"/>
</dbReference>
<evidence type="ECO:0000256" key="5">
    <source>
        <dbReference type="SAM" id="MobiDB-lite"/>
    </source>
</evidence>
<protein>
    <recommendedName>
        <fullName evidence="7">Cytochrome c domain-containing protein</fullName>
    </recommendedName>
</protein>
<evidence type="ECO:0000259" key="7">
    <source>
        <dbReference type="PROSITE" id="PS51007"/>
    </source>
</evidence>
<dbReference type="AlphaFoldDB" id="A0A1M5P3G3"/>
<dbReference type="SUPFAM" id="SSF48695">
    <property type="entry name" value="Multiheme cytochromes"/>
    <property type="match status" value="1"/>
</dbReference>
<evidence type="ECO:0000313" key="9">
    <source>
        <dbReference type="Proteomes" id="UP000184268"/>
    </source>
</evidence>
<dbReference type="EMBL" id="FQXG01000001">
    <property type="protein sequence ID" value="SHG96330.1"/>
    <property type="molecule type" value="Genomic_DNA"/>
</dbReference>
<feature type="chain" id="PRO_5009912810" description="Cytochrome c domain-containing protein" evidence="6">
    <location>
        <begin position="23"/>
        <end position="432"/>
    </location>
</feature>
<feature type="signal peptide" evidence="6">
    <location>
        <begin position="1"/>
        <end position="22"/>
    </location>
</feature>
<keyword evidence="4" id="KW-0175">Coiled coil</keyword>
<proteinExistence type="predicted"/>
<evidence type="ECO:0000256" key="4">
    <source>
        <dbReference type="SAM" id="Coils"/>
    </source>
</evidence>
<dbReference type="GO" id="GO:0046872">
    <property type="term" value="F:metal ion binding"/>
    <property type="evidence" value="ECO:0007669"/>
    <property type="project" value="UniProtKB-KW"/>
</dbReference>
<dbReference type="GO" id="GO:0020037">
    <property type="term" value="F:heme binding"/>
    <property type="evidence" value="ECO:0007669"/>
    <property type="project" value="InterPro"/>
</dbReference>
<evidence type="ECO:0000256" key="3">
    <source>
        <dbReference type="PROSITE-ProRule" id="PRU00433"/>
    </source>
</evidence>
<dbReference type="InterPro" id="IPR036280">
    <property type="entry name" value="Multihaem_cyt_sf"/>
</dbReference>
<evidence type="ECO:0000256" key="1">
    <source>
        <dbReference type="ARBA" id="ARBA00022723"/>
    </source>
</evidence>
<keyword evidence="6" id="KW-0732">Signal</keyword>
<dbReference type="CDD" id="cd08168">
    <property type="entry name" value="Cytochrom_C3"/>
    <property type="match status" value="1"/>
</dbReference>
<keyword evidence="1 3" id="KW-0479">Metal-binding</keyword>
<feature type="region of interest" description="Disordered" evidence="5">
    <location>
        <begin position="176"/>
        <end position="210"/>
    </location>
</feature>
<feature type="coiled-coil region" evidence="4">
    <location>
        <begin position="29"/>
        <end position="56"/>
    </location>
</feature>
<dbReference type="GO" id="GO:0009055">
    <property type="term" value="F:electron transfer activity"/>
    <property type="evidence" value="ECO:0007669"/>
    <property type="project" value="InterPro"/>
</dbReference>
<reference evidence="8 9" key="1">
    <citation type="submission" date="2016-11" db="EMBL/GenBank/DDBJ databases">
        <authorList>
            <person name="Jaros S."/>
            <person name="Januszkiewicz K."/>
            <person name="Wedrychowicz H."/>
        </authorList>
    </citation>
    <scope>NUCLEOTIDE SEQUENCE [LARGE SCALE GENOMIC DNA]</scope>
    <source>
        <strain evidence="8 9">DSM 16917</strain>
    </source>
</reference>
<feature type="domain" description="Cytochrome c" evidence="7">
    <location>
        <begin position="132"/>
        <end position="304"/>
    </location>
</feature>
<dbReference type="PROSITE" id="PS51257">
    <property type="entry name" value="PROKAR_LIPOPROTEIN"/>
    <property type="match status" value="1"/>
</dbReference>
<dbReference type="STRING" id="299255.SAMN02745129_1276"/>
<dbReference type="InterPro" id="IPR009056">
    <property type="entry name" value="Cyt_c-like_dom"/>
</dbReference>
<gene>
    <name evidence="8" type="ORF">SAMN02745129_1276</name>
</gene>
<organism evidence="8 9">
    <name type="scientific">Ferrimonas marina</name>
    <dbReference type="NCBI Taxonomy" id="299255"/>
    <lineage>
        <taxon>Bacteria</taxon>
        <taxon>Pseudomonadati</taxon>
        <taxon>Pseudomonadota</taxon>
        <taxon>Gammaproteobacteria</taxon>
        <taxon>Alteromonadales</taxon>
        <taxon>Ferrimonadaceae</taxon>
        <taxon>Ferrimonas</taxon>
    </lineage>
</organism>
<evidence type="ECO:0000256" key="6">
    <source>
        <dbReference type="SAM" id="SignalP"/>
    </source>
</evidence>
<keyword evidence="9" id="KW-1185">Reference proteome</keyword>
<keyword evidence="3" id="KW-0349">Heme</keyword>
<sequence length="432" mass="45526">MKKAFVMSLVCASVLAVTGCNSDSDSSGNADLEAELAKLQQENAQLADQNSALASDNTTLTADNATLKASNGALQAKAESYISSFPQQCAEIGQPFDYVDPNAPTESAVAAANSGVIDPDPGSCASCHGYEGEDNGGKMGSEAPHGAFGNPDTSCDSCHATDGPDSHYGTAYLDAHTEQDGTDPGNPTDPVDPSDPTFEQPGFGGSVVDGKTGASGPSYYGAGSYLNADYLLARVNGMTEQYEWKEVEGEGGATTLAQACQLANREHIETMFPDDGKAYELKQFKNQLGSKTIATVSKYTDDETGVDVEVPNVAIFGYGLKKEGDKYYASMSINHNNTCYNAVMNGDVRLNYYEYDPTQSLKVGMGDDARNRGARILGTVDLERTILGNAMWDFANPIYGGSAGEIVPDQVDWSLVGSCSLVVEVEGIIPLG</sequence>
<dbReference type="PROSITE" id="PS51007">
    <property type="entry name" value="CYTC"/>
    <property type="match status" value="1"/>
</dbReference>
<evidence type="ECO:0000256" key="2">
    <source>
        <dbReference type="ARBA" id="ARBA00023004"/>
    </source>
</evidence>
<keyword evidence="2 3" id="KW-0408">Iron</keyword>
<dbReference type="OrthoDB" id="6248771at2"/>
<dbReference type="Proteomes" id="UP000184268">
    <property type="component" value="Unassembled WGS sequence"/>
</dbReference>
<accession>A0A1M5P3G3</accession>
<name>A0A1M5P3G3_9GAMM</name>